<feature type="region of interest" description="Disordered" evidence="1">
    <location>
        <begin position="1"/>
        <end position="96"/>
    </location>
</feature>
<dbReference type="Proteomes" id="UP000628448">
    <property type="component" value="Unassembled WGS sequence"/>
</dbReference>
<protein>
    <submittedName>
        <fullName evidence="2">Uncharacterized protein</fullName>
    </submittedName>
</protein>
<evidence type="ECO:0000313" key="3">
    <source>
        <dbReference type="Proteomes" id="UP000628448"/>
    </source>
</evidence>
<organism evidence="2 3">
    <name type="scientific">Panacibacter microcysteis</name>
    <dbReference type="NCBI Taxonomy" id="2793269"/>
    <lineage>
        <taxon>Bacteria</taxon>
        <taxon>Pseudomonadati</taxon>
        <taxon>Bacteroidota</taxon>
        <taxon>Chitinophagia</taxon>
        <taxon>Chitinophagales</taxon>
        <taxon>Chitinophagaceae</taxon>
        <taxon>Panacibacter</taxon>
    </lineage>
</organism>
<sequence>MKNENNQSTNPITEENEVEQSNDERIDQDFEGFPHAPANEEMIKPETTNEKLTADVEKNAQTQATGENSSDGSGGAFESTERVSDDDNDVTRIDEK</sequence>
<reference evidence="2" key="1">
    <citation type="submission" date="2020-11" db="EMBL/GenBank/DDBJ databases">
        <title>Bacterial whole genome sequence for Panacibacter sp. DH6.</title>
        <authorList>
            <person name="Le V."/>
            <person name="Ko S."/>
            <person name="Ahn C.-Y."/>
            <person name="Oh H.-M."/>
        </authorList>
    </citation>
    <scope>NUCLEOTIDE SEQUENCE</scope>
    <source>
        <strain evidence="2">DH6</strain>
    </source>
</reference>
<dbReference type="EMBL" id="JADWYR010000002">
    <property type="protein sequence ID" value="MBG9377633.1"/>
    <property type="molecule type" value="Genomic_DNA"/>
</dbReference>
<evidence type="ECO:0000313" key="2">
    <source>
        <dbReference type="EMBL" id="MBG9377633.1"/>
    </source>
</evidence>
<feature type="compositionally biased region" description="Polar residues" evidence="1">
    <location>
        <begin position="59"/>
        <end position="71"/>
    </location>
</feature>
<proteinExistence type="predicted"/>
<name>A0A931E9H1_9BACT</name>
<gene>
    <name evidence="2" type="ORF">I5907_15420</name>
</gene>
<feature type="compositionally biased region" description="Basic and acidic residues" evidence="1">
    <location>
        <begin position="79"/>
        <end position="96"/>
    </location>
</feature>
<accession>A0A931E9H1</accession>
<evidence type="ECO:0000256" key="1">
    <source>
        <dbReference type="SAM" id="MobiDB-lite"/>
    </source>
</evidence>
<comment type="caution">
    <text evidence="2">The sequence shown here is derived from an EMBL/GenBank/DDBJ whole genome shotgun (WGS) entry which is preliminary data.</text>
</comment>
<feature type="compositionally biased region" description="Polar residues" evidence="1">
    <location>
        <begin position="1"/>
        <end position="13"/>
    </location>
</feature>
<keyword evidence="3" id="KW-1185">Reference proteome</keyword>
<dbReference type="RefSeq" id="WP_196991706.1">
    <property type="nucleotide sequence ID" value="NZ_JADWYR010000002.1"/>
</dbReference>
<dbReference type="AlphaFoldDB" id="A0A931E9H1"/>
<feature type="compositionally biased region" description="Basic and acidic residues" evidence="1">
    <location>
        <begin position="41"/>
        <end position="58"/>
    </location>
</feature>